<feature type="transmembrane region" description="Helical" evidence="5">
    <location>
        <begin position="140"/>
        <end position="160"/>
    </location>
</feature>
<evidence type="ECO:0000256" key="2">
    <source>
        <dbReference type="ARBA" id="ARBA00022692"/>
    </source>
</evidence>
<dbReference type="InterPro" id="IPR000620">
    <property type="entry name" value="EamA_dom"/>
</dbReference>
<dbReference type="SUPFAM" id="SSF103481">
    <property type="entry name" value="Multidrug resistance efflux transporter EmrE"/>
    <property type="match status" value="2"/>
</dbReference>
<evidence type="ECO:0000313" key="8">
    <source>
        <dbReference type="Proteomes" id="UP000021315"/>
    </source>
</evidence>
<dbReference type="Pfam" id="PF00892">
    <property type="entry name" value="EamA"/>
    <property type="match status" value="2"/>
</dbReference>
<evidence type="ECO:0000256" key="3">
    <source>
        <dbReference type="ARBA" id="ARBA00022989"/>
    </source>
</evidence>
<dbReference type="PANTHER" id="PTHR32322:SF9">
    <property type="entry name" value="AMINO-ACID METABOLITE EFFLUX PUMP-RELATED"/>
    <property type="match status" value="1"/>
</dbReference>
<evidence type="ECO:0000259" key="6">
    <source>
        <dbReference type="Pfam" id="PF00892"/>
    </source>
</evidence>
<dbReference type="GO" id="GO:0016020">
    <property type="term" value="C:membrane"/>
    <property type="evidence" value="ECO:0007669"/>
    <property type="project" value="UniProtKB-SubCell"/>
</dbReference>
<dbReference type="Proteomes" id="UP000021315">
    <property type="component" value="Unassembled WGS sequence"/>
</dbReference>
<name>A0A080M4Y4_9PROT</name>
<proteinExistence type="predicted"/>
<accession>A0A080M4Y4</accession>
<organism evidence="7 8">
    <name type="scientific">Candidatus Accumulibacter cognatus</name>
    <dbReference type="NCBI Taxonomy" id="2954383"/>
    <lineage>
        <taxon>Bacteria</taxon>
        <taxon>Pseudomonadati</taxon>
        <taxon>Pseudomonadota</taxon>
        <taxon>Betaproteobacteria</taxon>
        <taxon>Candidatus Accumulibacter</taxon>
    </lineage>
</organism>
<gene>
    <name evidence="7" type="primary">eamA_3</name>
    <name evidence="7" type="ORF">AW06_002695</name>
</gene>
<feature type="transmembrane region" description="Helical" evidence="5">
    <location>
        <begin position="30"/>
        <end position="49"/>
    </location>
</feature>
<feature type="transmembrane region" description="Helical" evidence="5">
    <location>
        <begin position="241"/>
        <end position="260"/>
    </location>
</feature>
<keyword evidence="2 5" id="KW-0812">Transmembrane</keyword>
<comment type="caution">
    <text evidence="7">The sequence shown here is derived from an EMBL/GenBank/DDBJ whole genome shotgun (WGS) entry which is preliminary data.</text>
</comment>
<evidence type="ECO:0000256" key="1">
    <source>
        <dbReference type="ARBA" id="ARBA00004141"/>
    </source>
</evidence>
<keyword evidence="8" id="KW-1185">Reference proteome</keyword>
<feature type="transmembrane region" description="Helical" evidence="5">
    <location>
        <begin position="117"/>
        <end position="134"/>
    </location>
</feature>
<dbReference type="RefSeq" id="WP_034950207.1">
    <property type="nucleotide sequence ID" value="NZ_JDST02000059.1"/>
</dbReference>
<feature type="transmembrane region" description="Helical" evidence="5">
    <location>
        <begin position="266"/>
        <end position="285"/>
    </location>
</feature>
<dbReference type="InterPro" id="IPR050638">
    <property type="entry name" value="AA-Vitamin_Transporters"/>
</dbReference>
<feature type="transmembrane region" description="Helical" evidence="5">
    <location>
        <begin position="88"/>
        <end position="108"/>
    </location>
</feature>
<feature type="domain" description="EamA" evidence="6">
    <location>
        <begin position="141"/>
        <end position="283"/>
    </location>
</feature>
<reference evidence="7" key="1">
    <citation type="submission" date="2014-02" db="EMBL/GenBank/DDBJ databases">
        <title>Expanding our view of genomic diversity in Candidatus Accumulibacter clades.</title>
        <authorList>
            <person name="Skennerton C.T."/>
            <person name="Barr J.J."/>
            <person name="Slater F.R."/>
            <person name="Bond P.L."/>
            <person name="Tyson G.W."/>
        </authorList>
    </citation>
    <scope>NUCLEOTIDE SEQUENCE [LARGE SCALE GENOMIC DNA]</scope>
</reference>
<feature type="domain" description="EamA" evidence="6">
    <location>
        <begin position="7"/>
        <end position="130"/>
    </location>
</feature>
<keyword evidence="4 5" id="KW-0472">Membrane</keyword>
<dbReference type="STRING" id="1453999.AW06_002695"/>
<dbReference type="AlphaFoldDB" id="A0A080M4Y4"/>
<evidence type="ECO:0000256" key="5">
    <source>
        <dbReference type="SAM" id="Phobius"/>
    </source>
</evidence>
<dbReference type="InterPro" id="IPR037185">
    <property type="entry name" value="EmrE-like"/>
</dbReference>
<protein>
    <submittedName>
        <fullName evidence="7">Amino-acid metabolite efflux pump</fullName>
    </submittedName>
</protein>
<evidence type="ECO:0000256" key="4">
    <source>
        <dbReference type="ARBA" id="ARBA00023136"/>
    </source>
</evidence>
<feature type="transmembrane region" description="Helical" evidence="5">
    <location>
        <begin position="172"/>
        <end position="193"/>
    </location>
</feature>
<dbReference type="PANTHER" id="PTHR32322">
    <property type="entry name" value="INNER MEMBRANE TRANSPORTER"/>
    <property type="match status" value="1"/>
</dbReference>
<sequence>MRPRDLALALLVVVVWGVNFAVIKTGVAEVPPLLLGALRFLLAACPAVFFLRAPKVPWQLYLAYGMTISVGQFAFLFSAIHVGMPSGLASLVLQSQAFFTMLFAALWLKESWRGSQLVGLLLAACGLALIGSAHGLSMPLLGFLLTVAAASLWAAGNIVTRAVAACGPINQLAFVVWASLVPPLPFLALSLLIEGPPAMAAALSDFSLRAFAAVAYLAWAATLLGYGLWTRLLSRYPANQVAPFSLLVPVVGLTTGWLVFDEVLRPVHLAGGALLMLGLAVNLFTTRLLGWARARP</sequence>
<comment type="subcellular location">
    <subcellularLocation>
        <location evidence="1">Membrane</location>
        <topology evidence="1">Multi-pass membrane protein</topology>
    </subcellularLocation>
</comment>
<feature type="transmembrane region" description="Helical" evidence="5">
    <location>
        <begin position="208"/>
        <end position="229"/>
    </location>
</feature>
<dbReference type="EMBL" id="JDST02000059">
    <property type="protein sequence ID" value="KFB76273.1"/>
    <property type="molecule type" value="Genomic_DNA"/>
</dbReference>
<keyword evidence="3 5" id="KW-1133">Transmembrane helix</keyword>
<evidence type="ECO:0000313" key="7">
    <source>
        <dbReference type="EMBL" id="KFB76273.1"/>
    </source>
</evidence>
<feature type="transmembrane region" description="Helical" evidence="5">
    <location>
        <begin position="61"/>
        <end position="82"/>
    </location>
</feature>